<sequence length="150" mass="16455">EQFADSPSHIKFSLPISPVTASLADKSKISIARVAPQLHIVTSPTASLFNCIVTPIKYACIVGVPWMAHNNAHVDWDQRIIQTRYGSIPEYVPVPLQGEGMGPEVAALAYFDISPQDDLWAVAEMLHALQQAVEINTVRTAAIEIQQQHT</sequence>
<keyword evidence="2" id="KW-1185">Reference proteome</keyword>
<evidence type="ECO:0000313" key="1">
    <source>
        <dbReference type="EMBL" id="KAJ1887204.1"/>
    </source>
</evidence>
<protein>
    <submittedName>
        <fullName evidence="1">Uncharacterized protein</fullName>
    </submittedName>
</protein>
<evidence type="ECO:0000313" key="2">
    <source>
        <dbReference type="Proteomes" id="UP001150581"/>
    </source>
</evidence>
<comment type="caution">
    <text evidence="1">The sequence shown here is derived from an EMBL/GenBank/DDBJ whole genome shotgun (WGS) entry which is preliminary data.</text>
</comment>
<reference evidence="1" key="1">
    <citation type="submission" date="2022-07" db="EMBL/GenBank/DDBJ databases">
        <title>Phylogenomic reconstructions and comparative analyses of Kickxellomycotina fungi.</title>
        <authorList>
            <person name="Reynolds N.K."/>
            <person name="Stajich J.E."/>
            <person name="Barry K."/>
            <person name="Grigoriev I.V."/>
            <person name="Crous P."/>
            <person name="Smith M.E."/>
        </authorList>
    </citation>
    <scope>NUCLEOTIDE SEQUENCE</scope>
    <source>
        <strain evidence="1">Benny 63K</strain>
    </source>
</reference>
<feature type="non-terminal residue" evidence="1">
    <location>
        <position position="1"/>
    </location>
</feature>
<gene>
    <name evidence="1" type="ORF">LPJ66_009236</name>
</gene>
<proteinExistence type="predicted"/>
<name>A0ACC1I623_9FUNG</name>
<dbReference type="EMBL" id="JANBPG010002056">
    <property type="protein sequence ID" value="KAJ1887204.1"/>
    <property type="molecule type" value="Genomic_DNA"/>
</dbReference>
<organism evidence="1 2">
    <name type="scientific">Kickxella alabastrina</name>
    <dbReference type="NCBI Taxonomy" id="61397"/>
    <lineage>
        <taxon>Eukaryota</taxon>
        <taxon>Fungi</taxon>
        <taxon>Fungi incertae sedis</taxon>
        <taxon>Zoopagomycota</taxon>
        <taxon>Kickxellomycotina</taxon>
        <taxon>Kickxellomycetes</taxon>
        <taxon>Kickxellales</taxon>
        <taxon>Kickxellaceae</taxon>
        <taxon>Kickxella</taxon>
    </lineage>
</organism>
<dbReference type="Proteomes" id="UP001150581">
    <property type="component" value="Unassembled WGS sequence"/>
</dbReference>
<accession>A0ACC1I623</accession>